<name>A0ABP8G596_9BACT</name>
<protein>
    <recommendedName>
        <fullName evidence="4">Acyltransferase</fullName>
    </recommendedName>
</protein>
<keyword evidence="1" id="KW-0812">Transmembrane</keyword>
<keyword evidence="3" id="KW-1185">Reference proteome</keyword>
<gene>
    <name evidence="2" type="ORF">GCM10023143_30060</name>
</gene>
<sequence length="57" mass="6499">MYLCHFVFVQVGYDLIYPNIPLPAVFKIILIAAFTFAVALGIVWLLSLNRVTRKVVM</sequence>
<reference evidence="3" key="1">
    <citation type="journal article" date="2019" name="Int. J. Syst. Evol. Microbiol.">
        <title>The Global Catalogue of Microorganisms (GCM) 10K type strain sequencing project: providing services to taxonomists for standard genome sequencing and annotation.</title>
        <authorList>
            <consortium name="The Broad Institute Genomics Platform"/>
            <consortium name="The Broad Institute Genome Sequencing Center for Infectious Disease"/>
            <person name="Wu L."/>
            <person name="Ma J."/>
        </authorList>
    </citation>
    <scope>NUCLEOTIDE SEQUENCE [LARGE SCALE GENOMIC DNA]</scope>
    <source>
        <strain evidence="3">JCM 17664</strain>
    </source>
</reference>
<comment type="caution">
    <text evidence="2">The sequence shown here is derived from an EMBL/GenBank/DDBJ whole genome shotgun (WGS) entry which is preliminary data.</text>
</comment>
<keyword evidence="1" id="KW-1133">Transmembrane helix</keyword>
<evidence type="ECO:0000256" key="1">
    <source>
        <dbReference type="SAM" id="Phobius"/>
    </source>
</evidence>
<feature type="transmembrane region" description="Helical" evidence="1">
    <location>
        <begin position="24"/>
        <end position="48"/>
    </location>
</feature>
<organism evidence="2 3">
    <name type="scientific">Compostibacter hankyongensis</name>
    <dbReference type="NCBI Taxonomy" id="1007089"/>
    <lineage>
        <taxon>Bacteria</taxon>
        <taxon>Pseudomonadati</taxon>
        <taxon>Bacteroidota</taxon>
        <taxon>Chitinophagia</taxon>
        <taxon>Chitinophagales</taxon>
        <taxon>Chitinophagaceae</taxon>
        <taxon>Compostibacter</taxon>
    </lineage>
</organism>
<evidence type="ECO:0000313" key="3">
    <source>
        <dbReference type="Proteomes" id="UP001501207"/>
    </source>
</evidence>
<dbReference type="Proteomes" id="UP001501207">
    <property type="component" value="Unassembled WGS sequence"/>
</dbReference>
<proteinExistence type="predicted"/>
<keyword evidence="1" id="KW-0472">Membrane</keyword>
<accession>A0ABP8G596</accession>
<evidence type="ECO:0008006" key="4">
    <source>
        <dbReference type="Google" id="ProtNLM"/>
    </source>
</evidence>
<evidence type="ECO:0000313" key="2">
    <source>
        <dbReference type="EMBL" id="GAA4317783.1"/>
    </source>
</evidence>
<dbReference type="EMBL" id="BAABFN010000020">
    <property type="protein sequence ID" value="GAA4317783.1"/>
    <property type="molecule type" value="Genomic_DNA"/>
</dbReference>